<dbReference type="EMBL" id="CZBI01000002">
    <property type="protein sequence ID" value="CUP82493.1"/>
    <property type="molecule type" value="Genomic_DNA"/>
</dbReference>
<name>A0A174RAK5_BACT4</name>
<dbReference type="Proteomes" id="UP000095541">
    <property type="component" value="Unassembled WGS sequence"/>
</dbReference>
<evidence type="ECO:0000313" key="1">
    <source>
        <dbReference type="EMBL" id="CUP82493.1"/>
    </source>
</evidence>
<organism evidence="1 2">
    <name type="scientific">Bacteroides thetaiotaomicron</name>
    <dbReference type="NCBI Taxonomy" id="818"/>
    <lineage>
        <taxon>Bacteria</taxon>
        <taxon>Pseudomonadati</taxon>
        <taxon>Bacteroidota</taxon>
        <taxon>Bacteroidia</taxon>
        <taxon>Bacteroidales</taxon>
        <taxon>Bacteroidaceae</taxon>
        <taxon>Bacteroides</taxon>
    </lineage>
</organism>
<accession>A0A174RAK5</accession>
<dbReference type="RefSeq" id="WP_055218121.1">
    <property type="nucleotide sequence ID" value="NZ_CZBI01000002.1"/>
</dbReference>
<gene>
    <name evidence="1" type="ORF">ERS852557_01816</name>
</gene>
<dbReference type="AlphaFoldDB" id="A0A174RAK5"/>
<reference evidence="1 2" key="1">
    <citation type="submission" date="2015-09" db="EMBL/GenBank/DDBJ databases">
        <authorList>
            <consortium name="Pathogen Informatics"/>
        </authorList>
    </citation>
    <scope>NUCLEOTIDE SEQUENCE [LARGE SCALE GENOMIC DNA]</scope>
    <source>
        <strain evidence="1 2">2789STDY5834945</strain>
    </source>
</reference>
<evidence type="ECO:0008006" key="3">
    <source>
        <dbReference type="Google" id="ProtNLM"/>
    </source>
</evidence>
<protein>
    <recommendedName>
        <fullName evidence="3">FimB/Mfa2 family fimbrial subunit</fullName>
    </recommendedName>
</protein>
<proteinExistence type="predicted"/>
<evidence type="ECO:0000313" key="2">
    <source>
        <dbReference type="Proteomes" id="UP000095541"/>
    </source>
</evidence>
<sequence length="313" mass="35534">MKTNTTAYCGHSLRKSARRNIQYLLISIATLPLLSSCIRDDVEPCPPLQVEISVKDKNYFNIDNVPLKARKSESLAFREYVPTLYYTLRDASTGEIVEEQGVFSVTGSEPTQSVTFCECLPFGKYVLTVWGGLPDNTPLTDQSLTSILHANRTEASDIYLAHDTLVYDLQHTNYSATMQRVTGKLVIQITNLPATILYEANSIGQIYERVNHKFEYMNPVSIRKQNAWSPASEVVLSAILAPSTGEYQSLLHLDLYDKADRQVPTLNPKDVKITLKRNELTTLKYVYDDEQRDFNIYLLLGDTWETIYNLDIN</sequence>